<evidence type="ECO:0000256" key="2">
    <source>
        <dbReference type="ARBA" id="ARBA00016013"/>
    </source>
</evidence>
<dbReference type="AlphaFoldDB" id="A0A0R3E2P7"/>
<dbReference type="NCBIfam" id="NF004670">
    <property type="entry name" value="PRK06009.1"/>
    <property type="match status" value="1"/>
</dbReference>
<name>A0A0R3E2P7_9BRAD</name>
<evidence type="ECO:0000313" key="6">
    <source>
        <dbReference type="EMBL" id="KRQ16433.1"/>
    </source>
</evidence>
<gene>
    <name evidence="6" type="primary">flgD</name>
    <name evidence="6" type="ORF">AOQ71_05625</name>
</gene>
<dbReference type="Proteomes" id="UP000051936">
    <property type="component" value="Unassembled WGS sequence"/>
</dbReference>
<organism evidence="6 7">
    <name type="scientific">Bradyrhizobium manausense</name>
    <dbReference type="NCBI Taxonomy" id="989370"/>
    <lineage>
        <taxon>Bacteria</taxon>
        <taxon>Pseudomonadati</taxon>
        <taxon>Pseudomonadota</taxon>
        <taxon>Alphaproteobacteria</taxon>
        <taxon>Hyphomicrobiales</taxon>
        <taxon>Nitrobacteraceae</taxon>
        <taxon>Bradyrhizobium</taxon>
    </lineage>
</organism>
<evidence type="ECO:0000256" key="3">
    <source>
        <dbReference type="ARBA" id="ARBA00022795"/>
    </source>
</evidence>
<evidence type="ECO:0000313" key="7">
    <source>
        <dbReference type="Proteomes" id="UP000051936"/>
    </source>
</evidence>
<proteinExistence type="inferred from homology"/>
<sequence length="140" mass="14401">MNVPSATDTTSTNSTSSTSSSSTPSSSGVDYNTFLQLLIAEMKNQDPTNPTDTSQYMSQFAQLSTVEQAMQTNTKLDALLSSQSLSQADGLIGKNVSFTDSTGATFTGKVASISINSNGSVATLQDGTKVAVGPGLTISN</sequence>
<dbReference type="OrthoDB" id="9785233at2"/>
<keyword evidence="6" id="KW-0969">Cilium</keyword>
<keyword evidence="6" id="KW-0282">Flagellum</keyword>
<comment type="similarity">
    <text evidence="1">Belongs to the FlgD family.</text>
</comment>
<evidence type="ECO:0000256" key="4">
    <source>
        <dbReference type="ARBA" id="ARBA00024746"/>
    </source>
</evidence>
<dbReference type="InterPro" id="IPR005648">
    <property type="entry name" value="FlgD"/>
</dbReference>
<feature type="compositionally biased region" description="Low complexity" evidence="5">
    <location>
        <begin position="1"/>
        <end position="27"/>
    </location>
</feature>
<dbReference type="STRING" id="989370.AOQ71_05625"/>
<reference evidence="6 7" key="1">
    <citation type="submission" date="2015-09" db="EMBL/GenBank/DDBJ databases">
        <title>Draft Genome Sequence of Bradyrhizobium manausense Strain BR 3351T, a Novel Symbiotic Nitrogen-Fixing Alphaproteobacterium Isolated from Brazilian Amazon Rain Forest.</title>
        <authorList>
            <person name="De Araujo J.L."/>
            <person name="Zilli J.E."/>
        </authorList>
    </citation>
    <scope>NUCLEOTIDE SEQUENCE [LARGE SCALE GENOMIC DNA]</scope>
    <source>
        <strain evidence="6 7">BR3351</strain>
    </source>
</reference>
<dbReference type="EMBL" id="LJYG01000026">
    <property type="protein sequence ID" value="KRQ16433.1"/>
    <property type="molecule type" value="Genomic_DNA"/>
</dbReference>
<keyword evidence="3" id="KW-1005">Bacterial flagellum biogenesis</keyword>
<keyword evidence="7" id="KW-1185">Reference proteome</keyword>
<dbReference type="RefSeq" id="WP_057742893.1">
    <property type="nucleotide sequence ID" value="NZ_LJYG01000026.1"/>
</dbReference>
<protein>
    <recommendedName>
        <fullName evidence="2">Basal-body rod modification protein FlgD</fullName>
    </recommendedName>
</protein>
<evidence type="ECO:0000256" key="1">
    <source>
        <dbReference type="ARBA" id="ARBA00010577"/>
    </source>
</evidence>
<evidence type="ECO:0000256" key="5">
    <source>
        <dbReference type="SAM" id="MobiDB-lite"/>
    </source>
</evidence>
<dbReference type="GO" id="GO:0044781">
    <property type="term" value="P:bacterial-type flagellum organization"/>
    <property type="evidence" value="ECO:0007669"/>
    <property type="project" value="UniProtKB-KW"/>
</dbReference>
<accession>A0A0R3E2P7</accession>
<keyword evidence="6" id="KW-0966">Cell projection</keyword>
<comment type="function">
    <text evidence="4">Required for flagellar hook formation. May act as a scaffolding protein.</text>
</comment>
<feature type="region of interest" description="Disordered" evidence="5">
    <location>
        <begin position="1"/>
        <end position="28"/>
    </location>
</feature>
<dbReference type="Pfam" id="PF03963">
    <property type="entry name" value="FlgD"/>
    <property type="match status" value="1"/>
</dbReference>
<comment type="caution">
    <text evidence="6">The sequence shown here is derived from an EMBL/GenBank/DDBJ whole genome shotgun (WGS) entry which is preliminary data.</text>
</comment>